<proteinExistence type="predicted"/>
<protein>
    <recommendedName>
        <fullName evidence="1">Helix-turn-helix domain-containing protein</fullName>
    </recommendedName>
</protein>
<organism evidence="2 3">
    <name type="scientific">Porites lobata</name>
    <dbReference type="NCBI Taxonomy" id="104759"/>
    <lineage>
        <taxon>Eukaryota</taxon>
        <taxon>Metazoa</taxon>
        <taxon>Cnidaria</taxon>
        <taxon>Anthozoa</taxon>
        <taxon>Hexacorallia</taxon>
        <taxon>Scleractinia</taxon>
        <taxon>Fungiina</taxon>
        <taxon>Poritidae</taxon>
        <taxon>Porites</taxon>
    </lineage>
</organism>
<gene>
    <name evidence="2" type="ORF">PLOB_00030727</name>
</gene>
<dbReference type="Pfam" id="PF26215">
    <property type="entry name" value="HTH_animal"/>
    <property type="match status" value="1"/>
</dbReference>
<feature type="non-terminal residue" evidence="2">
    <location>
        <position position="249"/>
    </location>
</feature>
<evidence type="ECO:0000313" key="2">
    <source>
        <dbReference type="EMBL" id="CAH3184728.1"/>
    </source>
</evidence>
<dbReference type="PANTHER" id="PTHR21301">
    <property type="entry name" value="REVERSE TRANSCRIPTASE"/>
    <property type="match status" value="1"/>
</dbReference>
<sequence>MSQRKTDSHSYITYTPSHPVRCKNSVPYSQFLRLRRICSDENDYKTKSKEMASFFLQRDYTLAVVDRALQHVDTIPRDTALRPPNDGQSNREVIPLILTYNPINHHVKNILSRNFDLLKSDPETKELFDNSRVLGAYRRDTNLRDSLDEPNGTFPCHRPRCKTCAHTNSASQINTPGGPLTIRQRFSCTTSNLVYIITCRACTLSYVGETGRRLGDRFCEHLRSVSKKADLPVAKHFSTPGHTTDNMMV</sequence>
<dbReference type="InterPro" id="IPR058912">
    <property type="entry name" value="HTH_animal"/>
</dbReference>
<reference evidence="2 3" key="1">
    <citation type="submission" date="2022-05" db="EMBL/GenBank/DDBJ databases">
        <authorList>
            <consortium name="Genoscope - CEA"/>
            <person name="William W."/>
        </authorList>
    </citation>
    <scope>NUCLEOTIDE SEQUENCE [LARGE SCALE GENOMIC DNA]</scope>
</reference>
<accession>A0ABN8S4P6</accession>
<dbReference type="Proteomes" id="UP001159405">
    <property type="component" value="Unassembled WGS sequence"/>
</dbReference>
<dbReference type="EMBL" id="CALNXK010000397">
    <property type="protein sequence ID" value="CAH3184728.1"/>
    <property type="molecule type" value="Genomic_DNA"/>
</dbReference>
<name>A0ABN8S4P6_9CNID</name>
<dbReference type="PANTHER" id="PTHR21301:SF10">
    <property type="entry name" value="REVERSE TRANSCRIPTASE DOMAIN-CONTAINING PROTEIN"/>
    <property type="match status" value="1"/>
</dbReference>
<evidence type="ECO:0000259" key="1">
    <source>
        <dbReference type="Pfam" id="PF26215"/>
    </source>
</evidence>
<keyword evidence="3" id="KW-1185">Reference proteome</keyword>
<comment type="caution">
    <text evidence="2">The sequence shown here is derived from an EMBL/GenBank/DDBJ whole genome shotgun (WGS) entry which is preliminary data.</text>
</comment>
<feature type="domain" description="Helix-turn-helix" evidence="1">
    <location>
        <begin position="11"/>
        <end position="68"/>
    </location>
</feature>
<evidence type="ECO:0000313" key="3">
    <source>
        <dbReference type="Proteomes" id="UP001159405"/>
    </source>
</evidence>